<accession>A0A9D1TPX3</accession>
<dbReference type="Proteomes" id="UP000886752">
    <property type="component" value="Unassembled WGS sequence"/>
</dbReference>
<dbReference type="AlphaFoldDB" id="A0A9D1TPX3"/>
<dbReference type="Gene3D" id="3.10.105.10">
    <property type="entry name" value="Dipeptide-binding Protein, Domain 3"/>
    <property type="match status" value="1"/>
</dbReference>
<comment type="caution">
    <text evidence="2">The sequence shown here is derived from an EMBL/GenBank/DDBJ whole genome shotgun (WGS) entry which is preliminary data.</text>
</comment>
<dbReference type="PIRSF" id="PIRSF002741">
    <property type="entry name" value="MppA"/>
    <property type="match status" value="1"/>
</dbReference>
<evidence type="ECO:0000259" key="1">
    <source>
        <dbReference type="Pfam" id="PF00496"/>
    </source>
</evidence>
<dbReference type="GO" id="GO:0016151">
    <property type="term" value="F:nickel cation binding"/>
    <property type="evidence" value="ECO:0007669"/>
    <property type="project" value="InterPro"/>
</dbReference>
<dbReference type="GO" id="GO:0015675">
    <property type="term" value="P:nickel cation transport"/>
    <property type="evidence" value="ECO:0007669"/>
    <property type="project" value="InterPro"/>
</dbReference>
<proteinExistence type="predicted"/>
<dbReference type="InterPro" id="IPR030678">
    <property type="entry name" value="Peptide/Ni-bd"/>
</dbReference>
<dbReference type="GO" id="GO:0043190">
    <property type="term" value="C:ATP-binding cassette (ABC) transporter complex"/>
    <property type="evidence" value="ECO:0007669"/>
    <property type="project" value="InterPro"/>
</dbReference>
<dbReference type="GO" id="GO:0030288">
    <property type="term" value="C:outer membrane-bounded periplasmic space"/>
    <property type="evidence" value="ECO:0007669"/>
    <property type="project" value="TreeGrafter"/>
</dbReference>
<sequence>MNLLHPLHALQKTLFAGVLASSVVLGAWQGDVLAAPVKDTLNFVNYRDVRDLNPHLYAGEMYAQEMLYETLIDITADGFKPCLAESWTISEDGKVYTFKIRKGVTFHDGTVCDAFAIKANFDAILENRARHTWLEMMHLLEKIEAPDAETFKIYMKAPYWPMLIELGVTRPFAMISPKAMKNGSTKDGVKAFIGTGPYKLTKVVTDEYAVFEANENYWGDKPKIKRIVVKVIPDNQTRILALEKGEIDLIWGKNMLDADALNKYKDSKEFKTALSSPTSTRQIVLNGQNPILADINVRKALQHATNRVAIAKGVFHDTEPAADTLYARSIPYCNIDLEPYKYDMKKAAEILDAAGWKMGEDGVRAKDGKRMELGLLYNSNSVTEKTISEYLQHEYGKLGIKVSLRGEEEQSYRDNMKNGLFDMIFNICWGMPYDPQSSMAAMRQRVYGDYAAQLSLPDKKEIDAAITEIMSSTDMKRRQELFTYALTHLHNDAIYIPLTYETNKALFNARLKGVGFTQTQYEVPFTKMYFEEGK</sequence>
<evidence type="ECO:0000313" key="3">
    <source>
        <dbReference type="Proteomes" id="UP000886752"/>
    </source>
</evidence>
<dbReference type="Pfam" id="PF00496">
    <property type="entry name" value="SBP_bac_5"/>
    <property type="match status" value="1"/>
</dbReference>
<name>A0A9D1TPX3_9BACT</name>
<dbReference type="GO" id="GO:0015833">
    <property type="term" value="P:peptide transport"/>
    <property type="evidence" value="ECO:0007669"/>
    <property type="project" value="TreeGrafter"/>
</dbReference>
<dbReference type="PANTHER" id="PTHR30290">
    <property type="entry name" value="PERIPLASMIC BINDING COMPONENT OF ABC TRANSPORTER"/>
    <property type="match status" value="1"/>
</dbReference>
<feature type="domain" description="Solute-binding protein family 5" evidence="1">
    <location>
        <begin position="79"/>
        <end position="442"/>
    </location>
</feature>
<dbReference type="Gene3D" id="3.40.190.10">
    <property type="entry name" value="Periplasmic binding protein-like II"/>
    <property type="match status" value="1"/>
</dbReference>
<evidence type="ECO:0000313" key="2">
    <source>
        <dbReference type="EMBL" id="HIW00517.1"/>
    </source>
</evidence>
<dbReference type="NCBIfam" id="TIGR02294">
    <property type="entry name" value="nickel_nikA"/>
    <property type="match status" value="1"/>
</dbReference>
<reference evidence="2" key="2">
    <citation type="submission" date="2021-04" db="EMBL/GenBank/DDBJ databases">
        <authorList>
            <person name="Gilroy R."/>
        </authorList>
    </citation>
    <scope>NUCLEOTIDE SEQUENCE</scope>
    <source>
        <strain evidence="2">ChiHecec2B26-446</strain>
    </source>
</reference>
<dbReference type="CDD" id="cd08489">
    <property type="entry name" value="PBP2_NikA"/>
    <property type="match status" value="1"/>
</dbReference>
<dbReference type="InterPro" id="IPR011980">
    <property type="entry name" value="CntA-like"/>
</dbReference>
<organism evidence="2 3">
    <name type="scientific">Candidatus Desulfovibrio intestinipullorum</name>
    <dbReference type="NCBI Taxonomy" id="2838536"/>
    <lineage>
        <taxon>Bacteria</taxon>
        <taxon>Pseudomonadati</taxon>
        <taxon>Thermodesulfobacteriota</taxon>
        <taxon>Desulfovibrionia</taxon>
        <taxon>Desulfovibrionales</taxon>
        <taxon>Desulfovibrionaceae</taxon>
        <taxon>Desulfovibrio</taxon>
    </lineage>
</organism>
<dbReference type="InterPro" id="IPR039424">
    <property type="entry name" value="SBP_5"/>
</dbReference>
<dbReference type="InterPro" id="IPR000914">
    <property type="entry name" value="SBP_5_dom"/>
</dbReference>
<protein>
    <submittedName>
        <fullName evidence="2">Nickel ABC transporter substrate-binding protein</fullName>
    </submittedName>
</protein>
<dbReference type="GO" id="GO:0020037">
    <property type="term" value="F:heme binding"/>
    <property type="evidence" value="ECO:0007669"/>
    <property type="project" value="InterPro"/>
</dbReference>
<gene>
    <name evidence="2" type="primary">nikA</name>
    <name evidence="2" type="ORF">H9894_04935</name>
</gene>
<dbReference type="GO" id="GO:1904680">
    <property type="term" value="F:peptide transmembrane transporter activity"/>
    <property type="evidence" value="ECO:0007669"/>
    <property type="project" value="TreeGrafter"/>
</dbReference>
<dbReference type="SUPFAM" id="SSF53850">
    <property type="entry name" value="Periplasmic binding protein-like II"/>
    <property type="match status" value="1"/>
</dbReference>
<dbReference type="EMBL" id="DXHV01000053">
    <property type="protein sequence ID" value="HIW00517.1"/>
    <property type="molecule type" value="Genomic_DNA"/>
</dbReference>
<reference evidence="2" key="1">
    <citation type="journal article" date="2021" name="PeerJ">
        <title>Extensive microbial diversity within the chicken gut microbiome revealed by metagenomics and culture.</title>
        <authorList>
            <person name="Gilroy R."/>
            <person name="Ravi A."/>
            <person name="Getino M."/>
            <person name="Pursley I."/>
            <person name="Horton D.L."/>
            <person name="Alikhan N.F."/>
            <person name="Baker D."/>
            <person name="Gharbi K."/>
            <person name="Hall N."/>
            <person name="Watson M."/>
            <person name="Adriaenssens E.M."/>
            <person name="Foster-Nyarko E."/>
            <person name="Jarju S."/>
            <person name="Secka A."/>
            <person name="Antonio M."/>
            <person name="Oren A."/>
            <person name="Chaudhuri R.R."/>
            <person name="La Ragione R."/>
            <person name="Hildebrand F."/>
            <person name="Pallen M.J."/>
        </authorList>
    </citation>
    <scope>NUCLEOTIDE SEQUENCE</scope>
    <source>
        <strain evidence="2">ChiHecec2B26-446</strain>
    </source>
</reference>
<dbReference type="PANTHER" id="PTHR30290:SF37">
    <property type="entry name" value="NICKEL-BINDING PERIPLASMIC PROTEIN"/>
    <property type="match status" value="1"/>
</dbReference>